<proteinExistence type="predicted"/>
<reference evidence="1" key="1">
    <citation type="submission" date="2020-03" db="EMBL/GenBank/DDBJ databases">
        <title>The deep terrestrial virosphere.</title>
        <authorList>
            <person name="Holmfeldt K."/>
            <person name="Nilsson E."/>
            <person name="Simone D."/>
            <person name="Lopez-Fernandez M."/>
            <person name="Wu X."/>
            <person name="de Brujin I."/>
            <person name="Lundin D."/>
            <person name="Andersson A."/>
            <person name="Bertilsson S."/>
            <person name="Dopson M."/>
        </authorList>
    </citation>
    <scope>NUCLEOTIDE SEQUENCE</scope>
    <source>
        <strain evidence="1">MM415B02222</strain>
    </source>
</reference>
<evidence type="ECO:0000313" key="1">
    <source>
        <dbReference type="EMBL" id="QJA85424.1"/>
    </source>
</evidence>
<name>A0A6M3KVG3_9ZZZZ</name>
<sequence>MGNSLAVVRQNLSGAVGDLIMGQANSGTSTTLVDTMLRKPDDYYNEHHYRLYIYGGTNQGEEREISDWTLTSPANTLTLAPAFTAAIGSGSYYELHYIFTEDEYRKAINMAIQTLADGHKYVLDKIDISSITLAADVYEYALPSGMDFIHRITTEDTADSGEFEHDDEIDPRDWELISPRRLKLHESRYSITAGLDLRVEGQGAQATVDDDADDIELPLDWLVQKAITSLPKGKIQSSKLDTTYNQALALAAKEPRRWPNPHSRRVVE</sequence>
<protein>
    <submittedName>
        <fullName evidence="1">Uncharacterized protein</fullName>
    </submittedName>
</protein>
<dbReference type="AlphaFoldDB" id="A0A6M3KVG3"/>
<gene>
    <name evidence="1" type="ORF">MM415B02222_0004</name>
</gene>
<organism evidence="1">
    <name type="scientific">viral metagenome</name>
    <dbReference type="NCBI Taxonomy" id="1070528"/>
    <lineage>
        <taxon>unclassified sequences</taxon>
        <taxon>metagenomes</taxon>
        <taxon>organismal metagenomes</taxon>
    </lineage>
</organism>
<dbReference type="EMBL" id="MT142573">
    <property type="protein sequence ID" value="QJA85424.1"/>
    <property type="molecule type" value="Genomic_DNA"/>
</dbReference>
<accession>A0A6M3KVG3</accession>